<organism evidence="1 2">
    <name type="scientific">Dehalococcoides mccartyi</name>
    <dbReference type="NCBI Taxonomy" id="61435"/>
    <lineage>
        <taxon>Bacteria</taxon>
        <taxon>Bacillati</taxon>
        <taxon>Chloroflexota</taxon>
        <taxon>Dehalococcoidia</taxon>
        <taxon>Dehalococcoidales</taxon>
        <taxon>Dehalococcoidaceae</taxon>
        <taxon>Dehalococcoides</taxon>
    </lineage>
</organism>
<dbReference type="Proteomes" id="UP000249146">
    <property type="component" value="Unassembled WGS sequence"/>
</dbReference>
<reference evidence="1 2" key="1">
    <citation type="submission" date="2018-05" db="EMBL/GenBank/DDBJ databases">
        <title>Draft genome sequences of Dehalococcoides mccartyi strains RC and KS.</title>
        <authorList>
            <person name="Higgins S.A."/>
            <person name="Padilla-Crespo E."/>
            <person name="Loeffler F.E."/>
        </authorList>
    </citation>
    <scope>NUCLEOTIDE SEQUENCE [LARGE SCALE GENOMIC DNA]</scope>
    <source>
        <strain evidence="1 2">RC</strain>
    </source>
</reference>
<dbReference type="AlphaFoldDB" id="A0A328ER58"/>
<sequence length="335" mass="37065">MPLSEQEQRCVAFACRYLNEHYGGHWSIQKNLDDLKLSEPTPEVIVGNGIMTAAVEVKRVVDFASRDYIAFLRNNERVLTPSCGGSYYLCPALGFSLPMSSSLQRLVKKEIERVAPTLSPGQKGAVRIPRQGHISLISSSVPPFITCLHGGPYSELMSSISERISGQFTLIDDGLEHSFITQECKDDFEEAVVAACNRSLEGDSGDFKWEEEWELVRTDKDDDSSHDGVWVLATTGAQSMQASVEQCVHAALDNAFRKFRKTPPWAEVQVIVLEASSMAPASLAASAVKTFQSQDKELINHFLIVEGEDVKELAPSWLLWSGKPRPNGNANRSIF</sequence>
<evidence type="ECO:0000313" key="2">
    <source>
        <dbReference type="Proteomes" id="UP000249146"/>
    </source>
</evidence>
<accession>A0A328ER58</accession>
<proteinExistence type="predicted"/>
<name>A0A328ER58_9CHLR</name>
<dbReference type="EMBL" id="QGLC01000009">
    <property type="protein sequence ID" value="RAL69801.1"/>
    <property type="molecule type" value="Genomic_DNA"/>
</dbReference>
<evidence type="ECO:0000313" key="1">
    <source>
        <dbReference type="EMBL" id="RAL69801.1"/>
    </source>
</evidence>
<protein>
    <submittedName>
        <fullName evidence="1">Uncharacterized protein</fullName>
    </submittedName>
</protein>
<comment type="caution">
    <text evidence="1">The sequence shown here is derived from an EMBL/GenBank/DDBJ whole genome shotgun (WGS) entry which is preliminary data.</text>
</comment>
<gene>
    <name evidence="1" type="ORF">C1G87_0909</name>
</gene>